<name>A0A7I7WCW0_9MYCO</name>
<accession>A0A7I7WCW0</accession>
<dbReference type="Proteomes" id="UP000192441">
    <property type="component" value="Unassembled WGS sequence"/>
</dbReference>
<reference evidence="1" key="3">
    <citation type="submission" date="2020-02" db="EMBL/GenBank/DDBJ databases">
        <authorList>
            <person name="Matsumoto Y."/>
            <person name="Motooka D."/>
            <person name="Nakamura S."/>
        </authorList>
    </citation>
    <scope>NUCLEOTIDE SEQUENCE</scope>
    <source>
        <strain evidence="1">JCM 12687</strain>
        <plasmid evidence="1">pJCM12687</plasmid>
    </source>
</reference>
<evidence type="ECO:0000313" key="2">
    <source>
        <dbReference type="EMBL" id="ORA32581.1"/>
    </source>
</evidence>
<protein>
    <recommendedName>
        <fullName evidence="5">Integrase</fullName>
    </recommendedName>
</protein>
<dbReference type="EMBL" id="MVHM01000023">
    <property type="protein sequence ID" value="ORA32581.1"/>
    <property type="molecule type" value="Genomic_DNA"/>
</dbReference>
<geneLocation type="plasmid" evidence="1 4">
    <name>pJCM12687</name>
</geneLocation>
<organism evidence="2 3">
    <name type="scientific">Mycobacterium branderi</name>
    <dbReference type="NCBI Taxonomy" id="43348"/>
    <lineage>
        <taxon>Bacteria</taxon>
        <taxon>Bacillati</taxon>
        <taxon>Actinomycetota</taxon>
        <taxon>Actinomycetes</taxon>
        <taxon>Mycobacteriales</taxon>
        <taxon>Mycobacteriaceae</taxon>
        <taxon>Mycobacterium</taxon>
    </lineage>
</organism>
<dbReference type="AlphaFoldDB" id="A0A7I7WCW0"/>
<evidence type="ECO:0008006" key="5">
    <source>
        <dbReference type="Google" id="ProtNLM"/>
    </source>
</evidence>
<keyword evidence="4" id="KW-1185">Reference proteome</keyword>
<reference evidence="1 4" key="2">
    <citation type="journal article" date="2019" name="Emerg. Microbes Infect.">
        <title>Comprehensive subspecies identification of 175 nontuberculous mycobacteria species based on 7547 genomic profiles.</title>
        <authorList>
            <person name="Matsumoto Y."/>
            <person name="Kinjo T."/>
            <person name="Motooka D."/>
            <person name="Nabeya D."/>
            <person name="Jung N."/>
            <person name="Uechi K."/>
            <person name="Horii T."/>
            <person name="Iida T."/>
            <person name="Fujita J."/>
            <person name="Nakamura S."/>
        </authorList>
    </citation>
    <scope>NUCLEOTIDE SEQUENCE [LARGE SCALE GENOMIC DNA]</scope>
    <source>
        <strain evidence="1 4">JCM 12687</strain>
        <plasmid evidence="1">pJCM12687</plasmid>
    </source>
</reference>
<evidence type="ECO:0000313" key="4">
    <source>
        <dbReference type="Proteomes" id="UP000467379"/>
    </source>
</evidence>
<gene>
    <name evidence="2" type="ORF">BST20_24575</name>
    <name evidence="1" type="ORF">MBRA_54890</name>
</gene>
<proteinExistence type="predicted"/>
<dbReference type="EMBL" id="AP022607">
    <property type="protein sequence ID" value="BBZ15294.1"/>
    <property type="molecule type" value="Genomic_DNA"/>
</dbReference>
<reference evidence="2 3" key="1">
    <citation type="submission" date="2016-12" db="EMBL/GenBank/DDBJ databases">
        <title>The new phylogeny of genus Mycobacterium.</title>
        <authorList>
            <person name="Tortoli E."/>
            <person name="Trovato A."/>
            <person name="Cirillo D.M."/>
        </authorList>
    </citation>
    <scope>NUCLEOTIDE SEQUENCE [LARGE SCALE GENOMIC DNA]</scope>
    <source>
        <strain evidence="2 3">DSM 44624</strain>
    </source>
</reference>
<keyword evidence="1" id="KW-0614">Plasmid</keyword>
<evidence type="ECO:0000313" key="3">
    <source>
        <dbReference type="Proteomes" id="UP000192441"/>
    </source>
</evidence>
<sequence>MTATGSRAPLPAGEYRRPARLDDTGLIVTHTDEKGERLVIYDFDELCGYLPLKRSLALAFARHVCVGGPWRSVATSKEMWSLIGTFARFLVTQERPPHDLCDITPAMWHQWRVSRPTGEIGRRQILKVGAFLRTDPRLPTATRQATLKRVTKTPRTETAYTPEQFAAIKTAATQNIRKAWQRIRANRQHLADWRNGRFTDNSPEDLLGQALNHLASTGDVPLDPQKAAAGYRVVQPQYLAILGGKDPESSWRRLYLTNVEVVSLAALMVISYGWNSTPITELNVPEAMSDLETGHVIYRVELAKRRRKLPLRYETRNLTDWGPTSPGRLIAQAIEATAPARDLLKEHDAPTSRLLLWHLQRPVLVSDRTALIRAGFGAEDIRHWHTVTGITAMNMRRLRRTVTALHRRTPTQHSQDVHDSIYVLPEPATRDTAAPVIADGVNHALAHAKAVVTARISTHNSDAPPNADTATVSCSDHLHSPFSAHGTPCRASFLLCLACTNAVVTPRHLPRLAYLHRALDELRAALPAKVWDHDWREHFARLCTLKESVFTTAEWIDALTAAGAEDRAVIEALLHREFDQ</sequence>
<dbReference type="Proteomes" id="UP000467379">
    <property type="component" value="Plasmid pJCM12687"/>
</dbReference>
<evidence type="ECO:0000313" key="1">
    <source>
        <dbReference type="EMBL" id="BBZ15294.1"/>
    </source>
</evidence>